<sequence>MRFLFSLLLIVSPFLIHGLILANRIDWAMYWLAGLICIWGLVYLAGQGWHSFTGYLVIGAGMALLLLPAWQGQQLFKFLPLALYLSLATLFFTTLLPGRVPLITRLASLMRQGQMPVAVIRYTRRVTQLWVLFFFCMGVATLWLALYGSFGQWSLFVNVISYALMAAMFLLEFLCRRRVLGNLVDYSFNEFLRGLLRLDYARLFKS</sequence>
<feature type="transmembrane region" description="Helical" evidence="1">
    <location>
        <begin position="28"/>
        <end position="45"/>
    </location>
</feature>
<organism evidence="2 3">
    <name type="scientific">Thiolapillus brandeum</name>
    <dbReference type="NCBI Taxonomy" id="1076588"/>
    <lineage>
        <taxon>Bacteria</taxon>
        <taxon>Pseudomonadati</taxon>
        <taxon>Pseudomonadota</taxon>
        <taxon>Gammaproteobacteria</taxon>
        <taxon>Chromatiales</taxon>
        <taxon>Sedimenticolaceae</taxon>
        <taxon>Thiolapillus</taxon>
    </lineage>
</organism>
<reference evidence="2 3" key="1">
    <citation type="journal article" date="2014" name="PLoS ONE">
        <title>Physiological and genomic features of a novel sulfur-oxidizing gammaproteobacterium belonging to a previously uncultivated symbiotic lineage isolated from a hydrothermal vent.</title>
        <authorList>
            <person name="Nunoura T."/>
            <person name="Takaki Y."/>
            <person name="Kazama H."/>
            <person name="Kakuta J."/>
            <person name="Shimamura S."/>
            <person name="Makita H."/>
            <person name="Hirai M."/>
            <person name="Miyazaki M."/>
            <person name="Takai K."/>
        </authorList>
    </citation>
    <scope>NUCLEOTIDE SEQUENCE [LARGE SCALE GENOMIC DNA]</scope>
    <source>
        <strain evidence="2 3">Hiromi1</strain>
    </source>
</reference>
<evidence type="ECO:0000313" key="2">
    <source>
        <dbReference type="EMBL" id="BAO44040.1"/>
    </source>
</evidence>
<feature type="transmembrane region" description="Helical" evidence="1">
    <location>
        <begin position="82"/>
        <end position="108"/>
    </location>
</feature>
<keyword evidence="1" id="KW-0472">Membrane</keyword>
<gene>
    <name evidence="2" type="ORF">TBH_C1111</name>
</gene>
<dbReference type="EMBL" id="AP012273">
    <property type="protein sequence ID" value="BAO44040.1"/>
    <property type="molecule type" value="Genomic_DNA"/>
</dbReference>
<keyword evidence="1" id="KW-0812">Transmembrane</keyword>
<evidence type="ECO:0008006" key="4">
    <source>
        <dbReference type="Google" id="ProtNLM"/>
    </source>
</evidence>
<dbReference type="OrthoDB" id="8537043at2"/>
<keyword evidence="1" id="KW-1133">Transmembrane helix</keyword>
<name>A0A7U6GI35_9GAMM</name>
<proteinExistence type="predicted"/>
<feature type="transmembrane region" description="Helical" evidence="1">
    <location>
        <begin position="153"/>
        <end position="174"/>
    </location>
</feature>
<dbReference type="KEGG" id="tbn:TBH_C1111"/>
<keyword evidence="3" id="KW-1185">Reference proteome</keyword>
<protein>
    <recommendedName>
        <fullName evidence="4">Ketosynthase</fullName>
    </recommendedName>
</protein>
<feature type="transmembrane region" description="Helical" evidence="1">
    <location>
        <begin position="52"/>
        <end position="70"/>
    </location>
</feature>
<accession>A0A7U6GI35</accession>
<evidence type="ECO:0000313" key="3">
    <source>
        <dbReference type="Proteomes" id="UP000031631"/>
    </source>
</evidence>
<feature type="transmembrane region" description="Helical" evidence="1">
    <location>
        <begin position="129"/>
        <end position="147"/>
    </location>
</feature>
<dbReference type="Proteomes" id="UP000031631">
    <property type="component" value="Chromosome"/>
</dbReference>
<dbReference type="RefSeq" id="WP_041066428.1">
    <property type="nucleotide sequence ID" value="NZ_AP012273.1"/>
</dbReference>
<dbReference type="AlphaFoldDB" id="A0A7U6GI35"/>
<evidence type="ECO:0000256" key="1">
    <source>
        <dbReference type="SAM" id="Phobius"/>
    </source>
</evidence>